<reference evidence="2 5" key="2">
    <citation type="submission" date="2020-08" db="EMBL/GenBank/DDBJ databases">
        <title>Genomic Encyclopedia of Type Strains, Phase IV (KMG-V): Genome sequencing to study the core and pangenomes of soil and plant-associated prokaryotes.</title>
        <authorList>
            <person name="Whitman W."/>
        </authorList>
    </citation>
    <scope>NUCLEOTIDE SEQUENCE [LARGE SCALE GENOMIC DNA]</scope>
    <source>
        <strain evidence="2 5">SEMIA 4074</strain>
    </source>
</reference>
<dbReference type="InterPro" id="IPR036754">
    <property type="entry name" value="YbaK/aa-tRNA-synt-asso_dom_sf"/>
</dbReference>
<reference evidence="3 4" key="1">
    <citation type="submission" date="2016-08" db="EMBL/GenBank/DDBJ databases">
        <authorList>
            <person name="Seilhamer J.J."/>
        </authorList>
    </citation>
    <scope>NUCLEOTIDE SEQUENCE [LARGE SCALE GENOMIC DNA]</scope>
    <source>
        <strain evidence="3 4">HBR26</strain>
    </source>
</reference>
<organism evidence="3 4">
    <name type="scientific">Rhizobium aethiopicum</name>
    <dbReference type="NCBI Taxonomy" id="1138170"/>
    <lineage>
        <taxon>Bacteria</taxon>
        <taxon>Pseudomonadati</taxon>
        <taxon>Pseudomonadota</taxon>
        <taxon>Alphaproteobacteria</taxon>
        <taxon>Hyphomicrobiales</taxon>
        <taxon>Rhizobiaceae</taxon>
        <taxon>Rhizobium/Agrobacterium group</taxon>
        <taxon>Rhizobium</taxon>
    </lineage>
</organism>
<sequence>MLDVHPNVLAELHQIGASTVRLWRYSEFATPITSPSDLASAIGVPVGRVAKTMIIAEQKANDVMRRSHPARHLCAVLLPSPSKIDMKAVAGTYGWKRAELAQKEQVLDLFGYPSGSVSPFGLQKIAVLIDTALFSYPTVVTGAGKVGVELEIDTSMLWKIGQPLQTRGRASQT</sequence>
<gene>
    <name evidence="3" type="ORF">GA0061105_1344</name>
    <name evidence="2" type="ORF">GGD53_003441</name>
</gene>
<accession>A0A1C3YCC7</accession>
<dbReference type="STRING" id="1138170.GA0061105_1344"/>
<dbReference type="Proteomes" id="UP000524492">
    <property type="component" value="Unassembled WGS sequence"/>
</dbReference>
<dbReference type="CDD" id="cd04332">
    <property type="entry name" value="YbaK_like"/>
    <property type="match status" value="1"/>
</dbReference>
<dbReference type="Proteomes" id="UP000198723">
    <property type="component" value="Unassembled WGS sequence"/>
</dbReference>
<evidence type="ECO:0000313" key="5">
    <source>
        <dbReference type="Proteomes" id="UP000524492"/>
    </source>
</evidence>
<protein>
    <submittedName>
        <fullName evidence="3">Aminoacyl-tRNA editing domain-containing protein</fullName>
    </submittedName>
    <submittedName>
        <fullName evidence="2">Prolyl-tRNA editing enzyme YbaK/EbsC (Cys-tRNA(Pro) deacylase)</fullName>
    </submittedName>
</protein>
<name>A0A1C3YCC7_9HYPH</name>
<evidence type="ECO:0000259" key="1">
    <source>
        <dbReference type="Pfam" id="PF04073"/>
    </source>
</evidence>
<evidence type="ECO:0000313" key="2">
    <source>
        <dbReference type="EMBL" id="MBB4193277.1"/>
    </source>
</evidence>
<dbReference type="AlphaFoldDB" id="A0A1C3YCC7"/>
<keyword evidence="5" id="KW-1185">Reference proteome</keyword>
<dbReference type="GO" id="GO:0002161">
    <property type="term" value="F:aminoacyl-tRNA deacylase activity"/>
    <property type="evidence" value="ECO:0007669"/>
    <property type="project" value="InterPro"/>
</dbReference>
<dbReference type="SUPFAM" id="SSF55826">
    <property type="entry name" value="YbaK/ProRS associated domain"/>
    <property type="match status" value="1"/>
</dbReference>
<dbReference type="EMBL" id="FMAJ01000034">
    <property type="protein sequence ID" value="SCB62141.1"/>
    <property type="molecule type" value="Genomic_DNA"/>
</dbReference>
<proteinExistence type="predicted"/>
<dbReference type="Pfam" id="PF04073">
    <property type="entry name" value="tRNA_edit"/>
    <property type="match status" value="1"/>
</dbReference>
<dbReference type="Gene3D" id="3.90.960.10">
    <property type="entry name" value="YbaK/aminoacyl-tRNA synthetase-associated domain"/>
    <property type="match status" value="1"/>
</dbReference>
<dbReference type="RefSeq" id="WP_004677747.1">
    <property type="nucleotide sequence ID" value="NZ_FMAJ01000034.1"/>
</dbReference>
<dbReference type="InterPro" id="IPR007214">
    <property type="entry name" value="YbaK/aa-tRNA-synth-assoc-dom"/>
</dbReference>
<dbReference type="PANTHER" id="PTHR30411">
    <property type="entry name" value="CYTOPLASMIC PROTEIN"/>
    <property type="match status" value="1"/>
</dbReference>
<evidence type="ECO:0000313" key="4">
    <source>
        <dbReference type="Proteomes" id="UP000198723"/>
    </source>
</evidence>
<evidence type="ECO:0000313" key="3">
    <source>
        <dbReference type="EMBL" id="SCB62141.1"/>
    </source>
</evidence>
<dbReference type="GeneID" id="45960663"/>
<dbReference type="PANTHER" id="PTHR30411:SF1">
    <property type="entry name" value="CYTOPLASMIC PROTEIN"/>
    <property type="match status" value="1"/>
</dbReference>
<dbReference type="EMBL" id="JACIFV010000011">
    <property type="protein sequence ID" value="MBB4193277.1"/>
    <property type="molecule type" value="Genomic_DNA"/>
</dbReference>
<feature type="domain" description="YbaK/aminoacyl-tRNA synthetase-associated" evidence="1">
    <location>
        <begin position="31"/>
        <end position="155"/>
    </location>
</feature>